<dbReference type="EMBL" id="CP136865">
    <property type="protein sequence ID" value="WOJ96327.1"/>
    <property type="molecule type" value="Genomic_DNA"/>
</dbReference>
<dbReference type="PANTHER" id="PTHR43283:SF7">
    <property type="entry name" value="BETA-LACTAMASE-RELATED DOMAIN-CONTAINING PROTEIN"/>
    <property type="match status" value="1"/>
</dbReference>
<dbReference type="Pfam" id="PF00144">
    <property type="entry name" value="Beta-lactamase"/>
    <property type="match status" value="1"/>
</dbReference>
<dbReference type="GO" id="GO:0016787">
    <property type="term" value="F:hydrolase activity"/>
    <property type="evidence" value="ECO:0007669"/>
    <property type="project" value="UniProtKB-KW"/>
</dbReference>
<reference evidence="3 4" key="1">
    <citation type="submission" date="2023-10" db="EMBL/GenBank/DDBJ databases">
        <title>Two novel species belonging to the OM43/NOR5 clade.</title>
        <authorList>
            <person name="Park M."/>
        </authorList>
    </citation>
    <scope>NUCLEOTIDE SEQUENCE [LARGE SCALE GENOMIC DNA]</scope>
    <source>
        <strain evidence="3 4">IMCC45268</strain>
    </source>
</reference>
<keyword evidence="4" id="KW-1185">Reference proteome</keyword>
<dbReference type="EC" id="3.-.-.-" evidence="3"/>
<dbReference type="SUPFAM" id="SSF56601">
    <property type="entry name" value="beta-lactamase/transpeptidase-like"/>
    <property type="match status" value="1"/>
</dbReference>
<dbReference type="RefSeq" id="WP_407327007.1">
    <property type="nucleotide sequence ID" value="NZ_CP136865.1"/>
</dbReference>
<feature type="domain" description="Beta-lactamase-related" evidence="2">
    <location>
        <begin position="139"/>
        <end position="421"/>
    </location>
</feature>
<dbReference type="InterPro" id="IPR001466">
    <property type="entry name" value="Beta-lactam-related"/>
</dbReference>
<dbReference type="Proteomes" id="UP001626549">
    <property type="component" value="Chromosome"/>
</dbReference>
<name>A0ABZ0I9X2_9GAMM</name>
<evidence type="ECO:0000256" key="1">
    <source>
        <dbReference type="SAM" id="SignalP"/>
    </source>
</evidence>
<organism evidence="3 4">
    <name type="scientific">Congregibacter brevis</name>
    <dbReference type="NCBI Taxonomy" id="3081201"/>
    <lineage>
        <taxon>Bacteria</taxon>
        <taxon>Pseudomonadati</taxon>
        <taxon>Pseudomonadota</taxon>
        <taxon>Gammaproteobacteria</taxon>
        <taxon>Cellvibrionales</taxon>
        <taxon>Halieaceae</taxon>
        <taxon>Congregibacter</taxon>
    </lineage>
</organism>
<evidence type="ECO:0000259" key="2">
    <source>
        <dbReference type="Pfam" id="PF00144"/>
    </source>
</evidence>
<feature type="signal peptide" evidence="1">
    <location>
        <begin position="1"/>
        <end position="36"/>
    </location>
</feature>
<proteinExistence type="predicted"/>
<dbReference type="InterPro" id="IPR012338">
    <property type="entry name" value="Beta-lactam/transpept-like"/>
</dbReference>
<dbReference type="Gene3D" id="3.40.710.10">
    <property type="entry name" value="DD-peptidase/beta-lactamase superfamily"/>
    <property type="match status" value="1"/>
</dbReference>
<dbReference type="PANTHER" id="PTHR43283">
    <property type="entry name" value="BETA-LACTAMASE-RELATED"/>
    <property type="match status" value="1"/>
</dbReference>
<keyword evidence="1" id="KW-0732">Signal</keyword>
<protein>
    <submittedName>
        <fullName evidence="3">Serine hydrolase</fullName>
        <ecNumber evidence="3">3.-.-.-</ecNumber>
    </submittedName>
</protein>
<sequence>MSNLRRLKTIKQLSTAATLCAGSLLISVLPSTASLAEALLPSAASTDPAAIGWMAGTPPVASKLVRHADLSFYQFPQTRWTFSHFQELVPTKRIWRGAGRSSALVNMPDSAIDGIEFVPMNSESTMTWGQMLEATFADAALVLHRGNVVYENYFGATSRETPHISFSVTKSYYGTLAAMLIEEGRLDEDKLVGDYLPELEGSGFGTATVRQILDMTTAIDYSEDYTDPKAHVFDFARAGGIFPKGDYDGPEGFYAYLSTLGKKGEHGKAFSYRSVNTEVLGWLIARVTGSNAVDLMQERIWGRLGAEEDAYILIDTLGTGWAAGGLNATARDHARFGEMMRNNGQWNGEQLLPKSVVDDIRHGGDKDKFAMAGYTTLPGASYRNQWWIHHNANGAFSARGVHGQTIYIDPTAEMVIVRLASHPMAANANYDGVSLPAYQAIADYLSKPR</sequence>
<feature type="chain" id="PRO_5046999359" evidence="1">
    <location>
        <begin position="37"/>
        <end position="449"/>
    </location>
</feature>
<gene>
    <name evidence="3" type="ORF">R0137_13870</name>
</gene>
<dbReference type="InterPro" id="IPR050789">
    <property type="entry name" value="Diverse_Enzym_Activities"/>
</dbReference>
<accession>A0ABZ0I9X2</accession>
<evidence type="ECO:0000313" key="4">
    <source>
        <dbReference type="Proteomes" id="UP001626549"/>
    </source>
</evidence>
<evidence type="ECO:0000313" key="3">
    <source>
        <dbReference type="EMBL" id="WOJ96327.1"/>
    </source>
</evidence>
<keyword evidence="3" id="KW-0378">Hydrolase</keyword>